<dbReference type="PANTHER" id="PTHR31321:SF73">
    <property type="entry name" value="PECTINESTERASE 14-RELATED"/>
    <property type="match status" value="1"/>
</dbReference>
<keyword evidence="8" id="KW-1185">Reference proteome</keyword>
<reference evidence="8" key="1">
    <citation type="journal article" date="2025" name="Foods">
        <title>Unveiling the Microbial Signatures of Arabica Coffee Cherries: Insights into Ripeness Specific Diversity, Functional Traits, and Implications for Quality and Safety.</title>
        <authorList>
            <consortium name="RefSeq"/>
            <person name="Tenea G.N."/>
            <person name="Cifuentes V."/>
            <person name="Reyes P."/>
            <person name="Cevallos-Vallejos M."/>
        </authorList>
    </citation>
    <scope>NUCLEOTIDE SEQUENCE [LARGE SCALE GENOMIC DNA]</scope>
</reference>
<dbReference type="Gene3D" id="2.160.20.10">
    <property type="entry name" value="Single-stranded right-handed beta-helix, Pectin lyase-like"/>
    <property type="match status" value="1"/>
</dbReference>
<sequence>MIKKSGFEDFIDIIEELTFVLTVNLKGCADFSSVQKAMDAVPNLSPTRTLIIVDSGTYREKVTNDTANSTGGTPFSYTIAILSTNFVTYNISFQNTAPPLSPSAIGAQAVALSILDDKAAFYGCGFYEAHDALNDDSGRHYFKECFIQGSINLIFGNGRSLYKDWVINSIAKEVSI</sequence>
<dbReference type="GO" id="GO:0030599">
    <property type="term" value="F:pectinesterase activity"/>
    <property type="evidence" value="ECO:0007669"/>
    <property type="project" value="UniProtKB-EC"/>
</dbReference>
<dbReference type="InterPro" id="IPR011050">
    <property type="entry name" value="Pectin_lyase_fold/virulence"/>
</dbReference>
<keyword evidence="5" id="KW-0063">Aspartyl esterase</keyword>
<dbReference type="Proteomes" id="UP001652660">
    <property type="component" value="Chromosome 8e"/>
</dbReference>
<reference evidence="9" key="2">
    <citation type="submission" date="2025-08" db="UniProtKB">
        <authorList>
            <consortium name="RefSeq"/>
        </authorList>
    </citation>
    <scope>IDENTIFICATION</scope>
    <source>
        <tissue evidence="9">Leaves</tissue>
    </source>
</reference>
<dbReference type="PANTHER" id="PTHR31321">
    <property type="entry name" value="ACYL-COA THIOESTER HYDROLASE YBHC-RELATED"/>
    <property type="match status" value="1"/>
</dbReference>
<organism evidence="8 9">
    <name type="scientific">Coffea arabica</name>
    <name type="common">Arabian coffee</name>
    <dbReference type="NCBI Taxonomy" id="13443"/>
    <lineage>
        <taxon>Eukaryota</taxon>
        <taxon>Viridiplantae</taxon>
        <taxon>Streptophyta</taxon>
        <taxon>Embryophyta</taxon>
        <taxon>Tracheophyta</taxon>
        <taxon>Spermatophyta</taxon>
        <taxon>Magnoliopsida</taxon>
        <taxon>eudicotyledons</taxon>
        <taxon>Gunneridae</taxon>
        <taxon>Pentapetalae</taxon>
        <taxon>asterids</taxon>
        <taxon>lamiids</taxon>
        <taxon>Gentianales</taxon>
        <taxon>Rubiaceae</taxon>
        <taxon>Ixoroideae</taxon>
        <taxon>Gardenieae complex</taxon>
        <taxon>Bertiereae - Coffeeae clade</taxon>
        <taxon>Coffeeae</taxon>
        <taxon>Coffea</taxon>
    </lineage>
</organism>
<evidence type="ECO:0000256" key="1">
    <source>
        <dbReference type="ARBA" id="ARBA00005184"/>
    </source>
</evidence>
<dbReference type="GO" id="GO:0042545">
    <property type="term" value="P:cell wall modification"/>
    <property type="evidence" value="ECO:0007669"/>
    <property type="project" value="InterPro"/>
</dbReference>
<evidence type="ECO:0000259" key="7">
    <source>
        <dbReference type="Pfam" id="PF01095"/>
    </source>
</evidence>
<evidence type="ECO:0000256" key="2">
    <source>
        <dbReference type="ARBA" id="ARBA00008891"/>
    </source>
</evidence>
<evidence type="ECO:0000256" key="4">
    <source>
        <dbReference type="ARBA" id="ARBA00022801"/>
    </source>
</evidence>
<dbReference type="RefSeq" id="XP_027082209.1">
    <property type="nucleotide sequence ID" value="XM_027226408.1"/>
</dbReference>
<dbReference type="SUPFAM" id="SSF51126">
    <property type="entry name" value="Pectin lyase-like"/>
    <property type="match status" value="1"/>
</dbReference>
<dbReference type="InterPro" id="IPR000070">
    <property type="entry name" value="Pectinesterase_cat"/>
</dbReference>
<comment type="pathway">
    <text evidence="1">Glycan metabolism; pectin degradation; 2-dehydro-3-deoxy-D-gluconate from pectin: step 1/5.</text>
</comment>
<dbReference type="GeneID" id="113704508"/>
<comment type="catalytic activity">
    <reaction evidence="6">
        <text>[(1-&gt;4)-alpha-D-galacturonosyl methyl ester](n) + n H2O = [(1-&gt;4)-alpha-D-galacturonosyl](n) + n methanol + n H(+)</text>
        <dbReference type="Rhea" id="RHEA:22380"/>
        <dbReference type="Rhea" id="RHEA-COMP:14570"/>
        <dbReference type="Rhea" id="RHEA-COMP:14573"/>
        <dbReference type="ChEBI" id="CHEBI:15377"/>
        <dbReference type="ChEBI" id="CHEBI:15378"/>
        <dbReference type="ChEBI" id="CHEBI:17790"/>
        <dbReference type="ChEBI" id="CHEBI:140522"/>
        <dbReference type="ChEBI" id="CHEBI:140523"/>
        <dbReference type="EC" id="3.1.1.11"/>
    </reaction>
</comment>
<comment type="similarity">
    <text evidence="2">Belongs to the pectinesterase family.</text>
</comment>
<evidence type="ECO:0000256" key="3">
    <source>
        <dbReference type="ARBA" id="ARBA00013229"/>
    </source>
</evidence>
<keyword evidence="4" id="KW-0378">Hydrolase</keyword>
<evidence type="ECO:0000313" key="9">
    <source>
        <dbReference type="RefSeq" id="XP_027082209.1"/>
    </source>
</evidence>
<dbReference type="OrthoDB" id="2019149at2759"/>
<evidence type="ECO:0000256" key="6">
    <source>
        <dbReference type="ARBA" id="ARBA00047928"/>
    </source>
</evidence>
<dbReference type="EC" id="3.1.1.11" evidence="3"/>
<dbReference type="UniPathway" id="UPA00545">
    <property type="reaction ID" value="UER00823"/>
</dbReference>
<dbReference type="InterPro" id="IPR012334">
    <property type="entry name" value="Pectin_lyas_fold"/>
</dbReference>
<feature type="domain" description="Pectinesterase catalytic" evidence="7">
    <location>
        <begin position="73"/>
        <end position="166"/>
    </location>
</feature>
<gene>
    <name evidence="9" type="primary">LOC113704508</name>
</gene>
<dbReference type="Pfam" id="PF01095">
    <property type="entry name" value="Pectinesterase"/>
    <property type="match status" value="1"/>
</dbReference>
<accession>A0A6P6TV05</accession>
<evidence type="ECO:0000256" key="5">
    <source>
        <dbReference type="ARBA" id="ARBA00023085"/>
    </source>
</evidence>
<dbReference type="GO" id="GO:0045490">
    <property type="term" value="P:pectin catabolic process"/>
    <property type="evidence" value="ECO:0007669"/>
    <property type="project" value="UniProtKB-UniPathway"/>
</dbReference>
<evidence type="ECO:0000313" key="8">
    <source>
        <dbReference type="Proteomes" id="UP001652660"/>
    </source>
</evidence>
<protein>
    <recommendedName>
        <fullName evidence="3">pectinesterase</fullName>
        <ecNumber evidence="3">3.1.1.11</ecNumber>
    </recommendedName>
</protein>
<name>A0A6P6TV05_COFAR</name>
<dbReference type="AlphaFoldDB" id="A0A6P6TV05"/>
<proteinExistence type="inferred from homology"/>